<accession>A0A0M7AGW3</accession>
<dbReference type="RefSeq" id="WP_055672965.1">
    <property type="nucleotide sequence ID" value="NZ_CXWD01000015.1"/>
</dbReference>
<dbReference type="GO" id="GO:0016747">
    <property type="term" value="F:acyltransferase activity, transferring groups other than amino-acyl groups"/>
    <property type="evidence" value="ECO:0007669"/>
    <property type="project" value="InterPro"/>
</dbReference>
<dbReference type="EC" id="2.3.1.-" evidence="2"/>
<keyword evidence="2" id="KW-0808">Transferase</keyword>
<dbReference type="OrthoDB" id="9804153at2"/>
<dbReference type="Proteomes" id="UP000053235">
    <property type="component" value="Unassembled WGS sequence"/>
</dbReference>
<dbReference type="AlphaFoldDB" id="A0A0M7AGW3"/>
<dbReference type="InterPro" id="IPR016181">
    <property type="entry name" value="Acyl_CoA_acyltransferase"/>
</dbReference>
<dbReference type="PANTHER" id="PTHR43792">
    <property type="entry name" value="GNAT FAMILY, PUTATIVE (AFU_ORTHOLOGUE AFUA_3G00765)-RELATED-RELATED"/>
    <property type="match status" value="1"/>
</dbReference>
<dbReference type="Pfam" id="PF13302">
    <property type="entry name" value="Acetyltransf_3"/>
    <property type="match status" value="1"/>
</dbReference>
<sequence length="181" mass="20153">MIPSEIRTRRLVLRPPRRDDLNACAALLGDYEVVKMLSRVPYPYDLEGGRAFLDRAAASWKAPEQADELPFHIDHDGQMIGAVSFRKLQETPRIGYWLGQPHWGQGFMSEAVLAALQWLFRTTGHNRVVSEAMKTNAASLAIMKKMGFRQIGESLCDSAAHSGPVPALQTELMCADFTTGH</sequence>
<protein>
    <submittedName>
        <fullName evidence="2">Ribosomal-protein-serine acetyltransferase</fullName>
        <ecNumber evidence="2">2.3.1.-</ecNumber>
    </submittedName>
</protein>
<evidence type="ECO:0000259" key="1">
    <source>
        <dbReference type="PROSITE" id="PS51186"/>
    </source>
</evidence>
<evidence type="ECO:0000313" key="3">
    <source>
        <dbReference type="Proteomes" id="UP000053235"/>
    </source>
</evidence>
<dbReference type="InterPro" id="IPR000182">
    <property type="entry name" value="GNAT_dom"/>
</dbReference>
<gene>
    <name evidence="2" type="primary">rimL_2</name>
    <name evidence="2" type="ORF">LAX5112_03613</name>
</gene>
<dbReference type="InterPro" id="IPR051531">
    <property type="entry name" value="N-acetyltransferase"/>
</dbReference>
<name>A0A0M7AGW3_9HYPH</name>
<organism evidence="2 3">
    <name type="scientific">Roseibium alexandrii</name>
    <dbReference type="NCBI Taxonomy" id="388408"/>
    <lineage>
        <taxon>Bacteria</taxon>
        <taxon>Pseudomonadati</taxon>
        <taxon>Pseudomonadota</taxon>
        <taxon>Alphaproteobacteria</taxon>
        <taxon>Hyphomicrobiales</taxon>
        <taxon>Stappiaceae</taxon>
        <taxon>Roseibium</taxon>
    </lineage>
</organism>
<dbReference type="PROSITE" id="PS51186">
    <property type="entry name" value="GNAT"/>
    <property type="match status" value="1"/>
</dbReference>
<dbReference type="STRING" id="388408.LAX5112_03613"/>
<dbReference type="Gene3D" id="3.40.630.30">
    <property type="match status" value="1"/>
</dbReference>
<keyword evidence="2" id="KW-0012">Acyltransferase</keyword>
<reference evidence="3" key="1">
    <citation type="submission" date="2015-07" db="EMBL/GenBank/DDBJ databases">
        <authorList>
            <person name="Rodrigo-Torres Lidia"/>
            <person name="Arahal R.David."/>
        </authorList>
    </citation>
    <scope>NUCLEOTIDE SEQUENCE [LARGE SCALE GENOMIC DNA]</scope>
    <source>
        <strain evidence="3">CECT 5112</strain>
    </source>
</reference>
<feature type="domain" description="N-acetyltransferase" evidence="1">
    <location>
        <begin position="11"/>
        <end position="175"/>
    </location>
</feature>
<dbReference type="EMBL" id="CXWD01000015">
    <property type="protein sequence ID" value="CTQ73656.1"/>
    <property type="molecule type" value="Genomic_DNA"/>
</dbReference>
<dbReference type="SUPFAM" id="SSF55729">
    <property type="entry name" value="Acyl-CoA N-acyltransferases (Nat)"/>
    <property type="match status" value="1"/>
</dbReference>
<keyword evidence="3" id="KW-1185">Reference proteome</keyword>
<proteinExistence type="predicted"/>
<evidence type="ECO:0000313" key="2">
    <source>
        <dbReference type="EMBL" id="CTQ73656.1"/>
    </source>
</evidence>